<comment type="similarity">
    <text evidence="1">Belongs to the UPF0288 family.</text>
</comment>
<evidence type="ECO:0000313" key="4">
    <source>
        <dbReference type="Proteomes" id="UP001305652"/>
    </source>
</evidence>
<dbReference type="Pfam" id="PF26548">
    <property type="entry name" value="DUF8179"/>
    <property type="match status" value="1"/>
</dbReference>
<evidence type="ECO:0000313" key="3">
    <source>
        <dbReference type="EMBL" id="WOX57795.1"/>
    </source>
</evidence>
<reference evidence="3 4" key="1">
    <citation type="submission" date="2023-10" db="EMBL/GenBank/DDBJ databases">
        <title>The complete genome sequence of Methanoculleus receptaculi DSM 18860.</title>
        <authorList>
            <person name="Lai S.-J."/>
            <person name="You Y.-T."/>
            <person name="Chen S.-C."/>
        </authorList>
    </citation>
    <scope>NUCLEOTIDE SEQUENCE [LARGE SCALE GENOMIC DNA]</scope>
    <source>
        <strain evidence="3 4">DSM 18860</strain>
    </source>
</reference>
<dbReference type="NCBIfam" id="TIGR03268">
    <property type="entry name" value="methan_mark_3"/>
    <property type="match status" value="1"/>
</dbReference>
<keyword evidence="4" id="KW-1185">Reference proteome</keyword>
<dbReference type="KEGG" id="mrc:R6Y96_00640"/>
<dbReference type="InterPro" id="IPR058492">
    <property type="entry name" value="DUF8179"/>
</dbReference>
<organism evidence="3 4">
    <name type="scientific">Methanoculleus receptaculi</name>
    <dbReference type="NCBI Taxonomy" id="394967"/>
    <lineage>
        <taxon>Archaea</taxon>
        <taxon>Methanobacteriati</taxon>
        <taxon>Methanobacteriota</taxon>
        <taxon>Stenosarchaea group</taxon>
        <taxon>Methanomicrobia</taxon>
        <taxon>Methanomicrobiales</taxon>
        <taxon>Methanomicrobiaceae</taxon>
        <taxon>Methanoculleus</taxon>
    </lineage>
</organism>
<dbReference type="InterPro" id="IPR016466">
    <property type="entry name" value="Methan_mark_3"/>
</dbReference>
<dbReference type="GeneID" id="85731619"/>
<protein>
    <recommendedName>
        <fullName evidence="1">UPF0288 protein R6Y96_00640</fullName>
    </recommendedName>
</protein>
<proteinExistence type="inferred from homology"/>
<feature type="domain" description="Putative peptidyl-prolyl cis-trans isomerase" evidence="2">
    <location>
        <begin position="381"/>
        <end position="507"/>
    </location>
</feature>
<dbReference type="RefSeq" id="WP_318621534.1">
    <property type="nucleotide sequence ID" value="NZ_CP137642.1"/>
</dbReference>
<sequence length="508" mass="55280">MEIHLDGKRVEVPEGSSLGDLLLGWDWQCSVAIIRPRVEEGAAESAEIRLTTTAGGLVIETSDPAVASRLLQPEITGRLRLHWQDRYAAAFGPFKSDIRPVREPWHYERGDVILGCGGYDPSRSYLIFARIRHVADHGAPRGGGVVGRVVTGRGVIDRFGEGDQITAVERVLQSTDRSHAIITHDAGFPLEDGMQVISYLEVDVQGFSKEEIDTTAARSVEYFLLSVQDGRFRVDRSSSTYISDTHLVPTAVPAELPRSRLEGTVTVRTSGKSRGSVYIYTQGVSPSPAHTVVGQVAHGIELARFAGEGDILAIRAEPERFDLIGLAVDEAKEVAERRGISLITDVAGGDRVVVGQTPETTLEVLAAGEVSVRTEPPERVIAITLDDEAAPRSVRIFREVTGLKHHAIGKMPLIFIFEDVYLFKPKIEKSVGIIPENTPTDEVPAFILAMTNDSRRGVGMVGVRTVVSTEFGPTSEPFTGTNIIGKVLDTEKLAGLREGSTVYVREVK</sequence>
<evidence type="ECO:0000259" key="2">
    <source>
        <dbReference type="Pfam" id="PF26548"/>
    </source>
</evidence>
<evidence type="ECO:0000256" key="1">
    <source>
        <dbReference type="HAMAP-Rule" id="MF_01089"/>
    </source>
</evidence>
<dbReference type="HAMAP" id="MF_01089">
    <property type="entry name" value="UPF0288"/>
    <property type="match status" value="1"/>
</dbReference>
<dbReference type="EMBL" id="CP137642">
    <property type="protein sequence ID" value="WOX57795.1"/>
    <property type="molecule type" value="Genomic_DNA"/>
</dbReference>
<name>A0AAX4FVK3_9EURY</name>
<dbReference type="AlphaFoldDB" id="A0AAX4FVK3"/>
<gene>
    <name evidence="3" type="ORF">R6Y96_00640</name>
</gene>
<dbReference type="Proteomes" id="UP001305652">
    <property type="component" value="Chromosome"/>
</dbReference>
<accession>A0AAX4FVK3</accession>
<dbReference type="PIRSF" id="PIRSF005852">
    <property type="entry name" value="UCP005852"/>
    <property type="match status" value="1"/>
</dbReference>